<name>A0A290XBG1_9GAMM</name>
<organism evidence="2 3">
    <name type="scientific">Luteimonas chenhongjianii</name>
    <dbReference type="NCBI Taxonomy" id="2006110"/>
    <lineage>
        <taxon>Bacteria</taxon>
        <taxon>Pseudomonadati</taxon>
        <taxon>Pseudomonadota</taxon>
        <taxon>Gammaproteobacteria</taxon>
        <taxon>Lysobacterales</taxon>
        <taxon>Lysobacteraceae</taxon>
        <taxon>Luteimonas</taxon>
    </lineage>
</organism>
<dbReference type="EMBL" id="CP023406">
    <property type="protein sequence ID" value="ATD66276.1"/>
    <property type="molecule type" value="Genomic_DNA"/>
</dbReference>
<evidence type="ECO:0000313" key="2">
    <source>
        <dbReference type="EMBL" id="ATD66276.1"/>
    </source>
</evidence>
<keyword evidence="3" id="KW-1185">Reference proteome</keyword>
<feature type="compositionally biased region" description="Basic residues" evidence="1">
    <location>
        <begin position="107"/>
        <end position="119"/>
    </location>
</feature>
<sequence>MRYGNRHGGSGVRAWRLEGNLLSVEFVDGAVYDYQRQEVGSRRFDAACAAARAGRGLSSCISRHLRDRYADRYDDRRAWDVVRNRGRSDDGAIPKAGAARPSGPVPQRRRPALQRPASR</sequence>
<dbReference type="KEGG" id="lum:CNR27_01430"/>
<protein>
    <submittedName>
        <fullName evidence="2">Uncharacterized protein</fullName>
    </submittedName>
</protein>
<proteinExistence type="predicted"/>
<feature type="region of interest" description="Disordered" evidence="1">
    <location>
        <begin position="84"/>
        <end position="119"/>
    </location>
</feature>
<accession>A0A290XBG1</accession>
<evidence type="ECO:0000256" key="1">
    <source>
        <dbReference type="SAM" id="MobiDB-lite"/>
    </source>
</evidence>
<dbReference type="Proteomes" id="UP000218968">
    <property type="component" value="Chromosome"/>
</dbReference>
<gene>
    <name evidence="2" type="ORF">CNR27_01430</name>
</gene>
<reference evidence="3" key="1">
    <citation type="submission" date="2017-09" db="EMBL/GenBank/DDBJ databases">
        <title>Luteimonas liuhanmingii sp.nov., isolated from the intestinal contents of Tibetan Plateau Pika in Yushu, Qinghai Province, China.</title>
        <authorList>
            <person name="Gui Z."/>
        </authorList>
    </citation>
    <scope>NUCLEOTIDE SEQUENCE [LARGE SCALE GENOMIC DNA]</scope>
    <source>
        <strain evidence="3">100111</strain>
    </source>
</reference>
<dbReference type="AlphaFoldDB" id="A0A290XBG1"/>
<evidence type="ECO:0000313" key="3">
    <source>
        <dbReference type="Proteomes" id="UP000218968"/>
    </source>
</evidence>